<name>A0A6A6TXI7_9PEZI</name>
<feature type="region of interest" description="Disordered" evidence="1">
    <location>
        <begin position="6"/>
        <end position="56"/>
    </location>
</feature>
<organism evidence="2 3">
    <name type="scientific">Microthyrium microscopicum</name>
    <dbReference type="NCBI Taxonomy" id="703497"/>
    <lineage>
        <taxon>Eukaryota</taxon>
        <taxon>Fungi</taxon>
        <taxon>Dikarya</taxon>
        <taxon>Ascomycota</taxon>
        <taxon>Pezizomycotina</taxon>
        <taxon>Dothideomycetes</taxon>
        <taxon>Dothideomycetes incertae sedis</taxon>
        <taxon>Microthyriales</taxon>
        <taxon>Microthyriaceae</taxon>
        <taxon>Microthyrium</taxon>
    </lineage>
</organism>
<proteinExistence type="predicted"/>
<feature type="compositionally biased region" description="Basic and acidic residues" evidence="1">
    <location>
        <begin position="120"/>
        <end position="131"/>
    </location>
</feature>
<protein>
    <submittedName>
        <fullName evidence="2">Uncharacterized protein</fullName>
    </submittedName>
</protein>
<evidence type="ECO:0000256" key="1">
    <source>
        <dbReference type="SAM" id="MobiDB-lite"/>
    </source>
</evidence>
<dbReference type="Proteomes" id="UP000799302">
    <property type="component" value="Unassembled WGS sequence"/>
</dbReference>
<keyword evidence="3" id="KW-1185">Reference proteome</keyword>
<dbReference type="OrthoDB" id="10591491at2759"/>
<dbReference type="AlphaFoldDB" id="A0A6A6TXI7"/>
<sequence length="224" mass="25721">MCLYLFPPRPKKHRPSASYFEDPRPSKRRRTYQRIPSSSSSEASSPVRYEPLRGHGLRPESRLVTAVPVSGVLRGRGTKRDPPITSLHGNGIKRTSSRRSSERPVIREPVMMSTKRRSSSTRESRPSEMRTRPQYVPAVPQAFPDYYQQLSQSARGHPLRHAQPSIAQTYRTRPDDYFSYLDISTVRAATNQALQATIYETTRPARTSVRRDLRRRPARNCLQC</sequence>
<gene>
    <name evidence="2" type="ORF">BT63DRAFT_89747</name>
</gene>
<feature type="region of interest" description="Disordered" evidence="1">
    <location>
        <begin position="68"/>
        <end position="133"/>
    </location>
</feature>
<evidence type="ECO:0000313" key="3">
    <source>
        <dbReference type="Proteomes" id="UP000799302"/>
    </source>
</evidence>
<accession>A0A6A6TXI7</accession>
<dbReference type="EMBL" id="MU004242">
    <property type="protein sequence ID" value="KAF2664440.1"/>
    <property type="molecule type" value="Genomic_DNA"/>
</dbReference>
<reference evidence="2" key="1">
    <citation type="journal article" date="2020" name="Stud. Mycol.">
        <title>101 Dothideomycetes genomes: a test case for predicting lifestyles and emergence of pathogens.</title>
        <authorList>
            <person name="Haridas S."/>
            <person name="Albert R."/>
            <person name="Binder M."/>
            <person name="Bloem J."/>
            <person name="Labutti K."/>
            <person name="Salamov A."/>
            <person name="Andreopoulos B."/>
            <person name="Baker S."/>
            <person name="Barry K."/>
            <person name="Bills G."/>
            <person name="Bluhm B."/>
            <person name="Cannon C."/>
            <person name="Castanera R."/>
            <person name="Culley D."/>
            <person name="Daum C."/>
            <person name="Ezra D."/>
            <person name="Gonzalez J."/>
            <person name="Henrissat B."/>
            <person name="Kuo A."/>
            <person name="Liang C."/>
            <person name="Lipzen A."/>
            <person name="Lutzoni F."/>
            <person name="Magnuson J."/>
            <person name="Mondo S."/>
            <person name="Nolan M."/>
            <person name="Ohm R."/>
            <person name="Pangilinan J."/>
            <person name="Park H.-J."/>
            <person name="Ramirez L."/>
            <person name="Alfaro M."/>
            <person name="Sun H."/>
            <person name="Tritt A."/>
            <person name="Yoshinaga Y."/>
            <person name="Zwiers L.-H."/>
            <person name="Turgeon B."/>
            <person name="Goodwin S."/>
            <person name="Spatafora J."/>
            <person name="Crous P."/>
            <person name="Grigoriev I."/>
        </authorList>
    </citation>
    <scope>NUCLEOTIDE SEQUENCE</scope>
    <source>
        <strain evidence="2">CBS 115976</strain>
    </source>
</reference>
<evidence type="ECO:0000313" key="2">
    <source>
        <dbReference type="EMBL" id="KAF2664440.1"/>
    </source>
</evidence>